<dbReference type="GO" id="GO:0003743">
    <property type="term" value="F:translation initiation factor activity"/>
    <property type="evidence" value="ECO:0007669"/>
    <property type="project" value="UniProtKB-KW"/>
</dbReference>
<protein>
    <submittedName>
        <fullName evidence="6">Translation initiation factor</fullName>
    </submittedName>
</protein>
<organism evidence="6 7">
    <name type="scientific">Thermoleptolyngbya sichuanensis A183</name>
    <dbReference type="NCBI Taxonomy" id="2737172"/>
    <lineage>
        <taxon>Bacteria</taxon>
        <taxon>Bacillati</taxon>
        <taxon>Cyanobacteriota</taxon>
        <taxon>Cyanophyceae</taxon>
        <taxon>Oculatellales</taxon>
        <taxon>Oculatellaceae</taxon>
        <taxon>Thermoleptolyngbya</taxon>
        <taxon>Thermoleptolyngbya sichuanensis</taxon>
    </lineage>
</organism>
<proteinExistence type="inferred from homology"/>
<dbReference type="CDD" id="cd11567">
    <property type="entry name" value="YciH_like"/>
    <property type="match status" value="1"/>
</dbReference>
<dbReference type="InterPro" id="IPR005872">
    <property type="entry name" value="SUI1_arc_bac"/>
</dbReference>
<name>A0A6M8BEQ3_9CYAN</name>
<dbReference type="PIRSF" id="PIRSF037511">
    <property type="entry name" value="Transl_init_SUI1_pro"/>
    <property type="match status" value="1"/>
</dbReference>
<evidence type="ECO:0000256" key="1">
    <source>
        <dbReference type="ARBA" id="ARBA00005422"/>
    </source>
</evidence>
<dbReference type="PANTHER" id="PTHR12789">
    <property type="entry name" value="DENSITY-REGULATED PROTEIN HOMOLOG"/>
    <property type="match status" value="1"/>
</dbReference>
<dbReference type="PROSITE" id="PS50296">
    <property type="entry name" value="SUI1"/>
    <property type="match status" value="1"/>
</dbReference>
<evidence type="ECO:0000313" key="6">
    <source>
        <dbReference type="EMBL" id="QKD83357.1"/>
    </source>
</evidence>
<dbReference type="Gene3D" id="3.30.780.10">
    <property type="entry name" value="SUI1-like domain"/>
    <property type="match status" value="1"/>
</dbReference>
<evidence type="ECO:0000256" key="3">
    <source>
        <dbReference type="ARBA" id="ARBA00022917"/>
    </source>
</evidence>
<dbReference type="KEGG" id="theu:HPC62_15175"/>
<evidence type="ECO:0000313" key="7">
    <source>
        <dbReference type="Proteomes" id="UP000505210"/>
    </source>
</evidence>
<dbReference type="EMBL" id="CP053661">
    <property type="protein sequence ID" value="QKD83357.1"/>
    <property type="molecule type" value="Genomic_DNA"/>
</dbReference>
<dbReference type="GO" id="GO:0001731">
    <property type="term" value="P:formation of translation preinitiation complex"/>
    <property type="evidence" value="ECO:0007669"/>
    <property type="project" value="TreeGrafter"/>
</dbReference>
<evidence type="ECO:0000259" key="5">
    <source>
        <dbReference type="PROSITE" id="PS50296"/>
    </source>
</evidence>
<dbReference type="GO" id="GO:0003729">
    <property type="term" value="F:mRNA binding"/>
    <property type="evidence" value="ECO:0007669"/>
    <property type="project" value="TreeGrafter"/>
</dbReference>
<evidence type="ECO:0000256" key="2">
    <source>
        <dbReference type="ARBA" id="ARBA00022845"/>
    </source>
</evidence>
<dbReference type="RefSeq" id="WP_172357005.1">
    <property type="nucleotide sequence ID" value="NZ_CP053661.1"/>
</dbReference>
<keyword evidence="3" id="KW-0648">Protein biosynthesis</keyword>
<keyword evidence="7" id="KW-1185">Reference proteome</keyword>
<dbReference type="Pfam" id="PF01253">
    <property type="entry name" value="SUI1"/>
    <property type="match status" value="1"/>
</dbReference>
<dbReference type="SUPFAM" id="SSF55159">
    <property type="entry name" value="eIF1-like"/>
    <property type="match status" value="1"/>
</dbReference>
<gene>
    <name evidence="6" type="ORF">HPC62_15175</name>
</gene>
<dbReference type="NCBIfam" id="TIGR01158">
    <property type="entry name" value="SUI1_rel"/>
    <property type="match status" value="1"/>
</dbReference>
<dbReference type="PANTHER" id="PTHR12789:SF0">
    <property type="entry name" value="DENSITY-REGULATED PROTEIN"/>
    <property type="match status" value="1"/>
</dbReference>
<accession>A0A6M8BEQ3</accession>
<dbReference type="InterPro" id="IPR050318">
    <property type="entry name" value="DENR/SUI1_TIF"/>
</dbReference>
<dbReference type="GO" id="GO:0002188">
    <property type="term" value="P:translation reinitiation"/>
    <property type="evidence" value="ECO:0007669"/>
    <property type="project" value="TreeGrafter"/>
</dbReference>
<dbReference type="GO" id="GO:0006417">
    <property type="term" value="P:regulation of translation"/>
    <property type="evidence" value="ECO:0007669"/>
    <property type="project" value="UniProtKB-KW"/>
</dbReference>
<evidence type="ECO:0000256" key="4">
    <source>
        <dbReference type="SAM" id="MobiDB-lite"/>
    </source>
</evidence>
<reference evidence="6 7" key="1">
    <citation type="submission" date="2020-05" db="EMBL/GenBank/DDBJ databases">
        <title>Complete genome sequence of of a novel Thermoleptolyngbya strain isolated from hot springs of Ganzi, Sichuan China.</title>
        <authorList>
            <person name="Tang J."/>
            <person name="Daroch M."/>
            <person name="Li L."/>
            <person name="Waleron K."/>
            <person name="Waleron M."/>
            <person name="Waleron M."/>
        </authorList>
    </citation>
    <scope>NUCLEOTIDE SEQUENCE [LARGE SCALE GENOMIC DNA]</scope>
    <source>
        <strain evidence="6 7">PKUAC-SCTA183</strain>
    </source>
</reference>
<dbReference type="AlphaFoldDB" id="A0A6M8BEQ3"/>
<dbReference type="NCBIfam" id="NF005669">
    <property type="entry name" value="PRK07451.1"/>
    <property type="match status" value="1"/>
</dbReference>
<comment type="similarity">
    <text evidence="1">Belongs to the SUI1 family.</text>
</comment>
<feature type="domain" description="SUI1" evidence="5">
    <location>
        <begin position="58"/>
        <end position="118"/>
    </location>
</feature>
<dbReference type="Proteomes" id="UP000505210">
    <property type="component" value="Chromosome"/>
</dbReference>
<dbReference type="InterPro" id="IPR001950">
    <property type="entry name" value="SUI1"/>
</dbReference>
<sequence>MADTKRKPTSQSAGKVQPGRKTVWQEFGAGAFEDAAMERPVQELPPNQQQIRVQASRKGRGGKTVTVISGFQTKPETLATLLKTLKTQCGAGGTVKDMEIEIQGDHREKIVQVLVKQGYKAKVSGG</sequence>
<dbReference type="InterPro" id="IPR036877">
    <property type="entry name" value="SUI1_dom_sf"/>
</dbReference>
<keyword evidence="6" id="KW-0396">Initiation factor</keyword>
<feature type="region of interest" description="Disordered" evidence="4">
    <location>
        <begin position="1"/>
        <end position="20"/>
    </location>
</feature>
<keyword evidence="2" id="KW-0810">Translation regulation</keyword>